<feature type="compositionally biased region" description="Polar residues" evidence="2">
    <location>
        <begin position="405"/>
        <end position="420"/>
    </location>
</feature>
<dbReference type="Proteomes" id="UP000224006">
    <property type="component" value="Unassembled WGS sequence"/>
</dbReference>
<reference evidence="4 5" key="1">
    <citation type="submission" date="2017-09" db="EMBL/GenBank/DDBJ databases">
        <title>Genome sequencing of Besnoitia besnoiti strain Bb-Ger1.</title>
        <authorList>
            <person name="Schares G."/>
            <person name="Venepally P."/>
            <person name="Lorenzi H.A."/>
        </authorList>
    </citation>
    <scope>NUCLEOTIDE SEQUENCE [LARGE SCALE GENOMIC DNA]</scope>
    <source>
        <strain evidence="4 5">Bb-Ger1</strain>
    </source>
</reference>
<feature type="compositionally biased region" description="Basic and acidic residues" evidence="2">
    <location>
        <begin position="251"/>
        <end position="260"/>
    </location>
</feature>
<feature type="region of interest" description="Disordered" evidence="2">
    <location>
        <begin position="132"/>
        <end position="175"/>
    </location>
</feature>
<feature type="compositionally biased region" description="Low complexity" evidence="2">
    <location>
        <begin position="594"/>
        <end position="605"/>
    </location>
</feature>
<name>A0A2A9M877_BESBE</name>
<comment type="caution">
    <text evidence="4">The sequence shown here is derived from an EMBL/GenBank/DDBJ whole genome shotgun (WGS) entry which is preliminary data.</text>
</comment>
<organism evidence="4 5">
    <name type="scientific">Besnoitia besnoiti</name>
    <name type="common">Apicomplexan protozoan</name>
    <dbReference type="NCBI Taxonomy" id="94643"/>
    <lineage>
        <taxon>Eukaryota</taxon>
        <taxon>Sar</taxon>
        <taxon>Alveolata</taxon>
        <taxon>Apicomplexa</taxon>
        <taxon>Conoidasida</taxon>
        <taxon>Coccidia</taxon>
        <taxon>Eucoccidiorida</taxon>
        <taxon>Eimeriorina</taxon>
        <taxon>Sarcocystidae</taxon>
        <taxon>Besnoitia</taxon>
    </lineage>
</organism>
<dbReference type="InterPro" id="IPR050188">
    <property type="entry name" value="RluA_PseudoU_synthase"/>
</dbReference>
<dbReference type="KEGG" id="bbes:BESB_073470"/>
<dbReference type="CDD" id="cd02869">
    <property type="entry name" value="PseudoU_synth_RluA_like"/>
    <property type="match status" value="1"/>
</dbReference>
<dbReference type="RefSeq" id="XP_029218204.1">
    <property type="nucleotide sequence ID" value="XM_029365720.1"/>
</dbReference>
<feature type="region of interest" description="Disordered" evidence="2">
    <location>
        <begin position="305"/>
        <end position="327"/>
    </location>
</feature>
<dbReference type="VEuPathDB" id="ToxoDB:BESB_073470"/>
<dbReference type="Gene3D" id="3.30.2350.10">
    <property type="entry name" value="Pseudouridine synthase"/>
    <property type="match status" value="2"/>
</dbReference>
<dbReference type="OrthoDB" id="428658at2759"/>
<evidence type="ECO:0000259" key="3">
    <source>
        <dbReference type="Pfam" id="PF00849"/>
    </source>
</evidence>
<dbReference type="PANTHER" id="PTHR21600:SF87">
    <property type="entry name" value="RNA PSEUDOURIDYLATE SYNTHASE DOMAIN-CONTAINING PROTEIN 1"/>
    <property type="match status" value="1"/>
</dbReference>
<feature type="region of interest" description="Disordered" evidence="2">
    <location>
        <begin position="392"/>
        <end position="429"/>
    </location>
</feature>
<dbReference type="GeneID" id="40312273"/>
<dbReference type="GO" id="GO:0003723">
    <property type="term" value="F:RNA binding"/>
    <property type="evidence" value="ECO:0007669"/>
    <property type="project" value="InterPro"/>
</dbReference>
<proteinExistence type="inferred from homology"/>
<dbReference type="PROSITE" id="PS51257">
    <property type="entry name" value="PROKAR_LIPOPROTEIN"/>
    <property type="match status" value="1"/>
</dbReference>
<dbReference type="InterPro" id="IPR020103">
    <property type="entry name" value="PsdUridine_synth_cat_dom_sf"/>
</dbReference>
<feature type="compositionally biased region" description="Low complexity" evidence="2">
    <location>
        <begin position="67"/>
        <end position="85"/>
    </location>
</feature>
<dbReference type="Pfam" id="PF00849">
    <property type="entry name" value="PseudoU_synth_2"/>
    <property type="match status" value="1"/>
</dbReference>
<protein>
    <recommendedName>
        <fullName evidence="3">Pseudouridine synthase RsuA/RluA-like domain-containing protein</fullName>
    </recommendedName>
</protein>
<dbReference type="EMBL" id="NWUJ01000007">
    <property type="protein sequence ID" value="PFH34195.1"/>
    <property type="molecule type" value="Genomic_DNA"/>
</dbReference>
<feature type="region of interest" description="Disordered" evidence="2">
    <location>
        <begin position="594"/>
        <end position="636"/>
    </location>
</feature>
<feature type="region of interest" description="Disordered" evidence="2">
    <location>
        <begin position="251"/>
        <end position="274"/>
    </location>
</feature>
<feature type="region of interest" description="Disordered" evidence="2">
    <location>
        <begin position="1"/>
        <end position="93"/>
    </location>
</feature>
<evidence type="ECO:0000313" key="4">
    <source>
        <dbReference type="EMBL" id="PFH34195.1"/>
    </source>
</evidence>
<feature type="compositionally biased region" description="Low complexity" evidence="2">
    <location>
        <begin position="132"/>
        <end position="160"/>
    </location>
</feature>
<feature type="compositionally biased region" description="Low complexity" evidence="2">
    <location>
        <begin position="46"/>
        <end position="56"/>
    </location>
</feature>
<evidence type="ECO:0000256" key="1">
    <source>
        <dbReference type="ARBA" id="ARBA00010876"/>
    </source>
</evidence>
<accession>A0A2A9M877</accession>
<feature type="region of interest" description="Disordered" evidence="2">
    <location>
        <begin position="741"/>
        <end position="763"/>
    </location>
</feature>
<comment type="similarity">
    <text evidence="1">Belongs to the pseudouridine synthase RluA family.</text>
</comment>
<sequence length="810" mass="85733">MTAARALAPRSEPDGRLSDPQVSSQPSSLSATSCTPREALPTGDASSSLRSSPRSRANFSLSPPPALAASDSASLAAPAEFAAPSASPPPSSLVVESLPVDAAEAAAGLRRFLRGCFAQALVEARRDRQASAPTAAASPAARSAAPTAVSHSAASGAASDESPRLQTPAPRQAFEEDATRALAECVLDATSLARLHARLQSFARARASETLRQTVELHRDSVVQRVRQLGSLIVDLGSTYDELHIHAEEAGHEAASARDGDEGEGGAGATACCQRDASASENAAGSEGVARLGWPRRAADADADVELEDGGGSGDAPAEGSPARKHAKLERVSVAFSEEGKMSLEEAVALLVEQPWYLCREFRLIYEDANLLIVAKPFDVRVDVPLRRDGEGSFSAGGATGGEGDSTTLAEAQGAQTQETVAKEQAGGASAQLPGAWERRFGTEFTVADWYRRHWERRRARGVAQGHTDQTPAAEGCTVRLCHQLDYATSGLLMLAHNQRTARIVQTLLQRREIRKEYLALVYGHPAWTELEVHTMIAPHATHAFKMMATNEQGEALKPLAPEAFSPSSSAFICRHGEVTPVYVLGLSSPEGAASRAAPSSAGGRQLPLSTVRGGEAATRSGTQGRRSSSRERGGKCAVSRIRVLRKGYLHNLPEPLAGAPGSLVKLSLLTGRRHQLRVHCEHVGHSIVGDAAYGCGDRTPFRMFLHATSLQFRSGASWAPLAASAGAELFSEFSKASAFPAGRTPVSADGAQKRQGGRRGRREEVDFLQSLKSSVFFDDPQFSFFLRPEEAPPGSEQHVEPDASGGRGQ</sequence>
<feature type="compositionally biased region" description="Polar residues" evidence="2">
    <location>
        <begin position="20"/>
        <end position="35"/>
    </location>
</feature>
<dbReference type="InterPro" id="IPR006145">
    <property type="entry name" value="PsdUridine_synth_RsuA/RluA"/>
</dbReference>
<dbReference type="GO" id="GO:0000455">
    <property type="term" value="P:enzyme-directed rRNA pseudouridine synthesis"/>
    <property type="evidence" value="ECO:0007669"/>
    <property type="project" value="TreeGrafter"/>
</dbReference>
<dbReference type="SUPFAM" id="SSF55120">
    <property type="entry name" value="Pseudouridine synthase"/>
    <property type="match status" value="1"/>
</dbReference>
<dbReference type="PANTHER" id="PTHR21600">
    <property type="entry name" value="MITOCHONDRIAL RNA PSEUDOURIDINE SYNTHASE"/>
    <property type="match status" value="1"/>
</dbReference>
<feature type="domain" description="Pseudouridine synthase RsuA/RluA-like" evidence="3">
    <location>
        <begin position="470"/>
        <end position="683"/>
    </location>
</feature>
<evidence type="ECO:0000256" key="2">
    <source>
        <dbReference type="SAM" id="MobiDB-lite"/>
    </source>
</evidence>
<dbReference type="STRING" id="94643.A0A2A9M877"/>
<gene>
    <name evidence="4" type="ORF">BESB_073470</name>
</gene>
<dbReference type="AlphaFoldDB" id="A0A2A9M877"/>
<keyword evidence="5" id="KW-1185">Reference proteome</keyword>
<dbReference type="GO" id="GO:0009982">
    <property type="term" value="F:pseudouridine synthase activity"/>
    <property type="evidence" value="ECO:0007669"/>
    <property type="project" value="InterPro"/>
</dbReference>
<evidence type="ECO:0000313" key="5">
    <source>
        <dbReference type="Proteomes" id="UP000224006"/>
    </source>
</evidence>
<feature type="region of interest" description="Disordered" evidence="2">
    <location>
        <begin position="787"/>
        <end position="810"/>
    </location>
</feature>